<keyword evidence="7" id="KW-0131">Cell cycle</keyword>
<reference evidence="13" key="1">
    <citation type="submission" date="2021-05" db="EMBL/GenBank/DDBJ databases">
        <authorList>
            <person name="Alioto T."/>
            <person name="Alioto T."/>
            <person name="Gomez Garrido J."/>
        </authorList>
    </citation>
    <scope>NUCLEOTIDE SEQUENCE</scope>
</reference>
<evidence type="ECO:0000256" key="9">
    <source>
        <dbReference type="ARBA" id="ARBA00029956"/>
    </source>
</evidence>
<dbReference type="EMBL" id="HBUF01002675">
    <property type="protein sequence ID" value="CAG6606233.1"/>
    <property type="molecule type" value="Transcribed_RNA"/>
</dbReference>
<dbReference type="InterPro" id="IPR038718">
    <property type="entry name" value="SNF2-like_sf"/>
</dbReference>
<evidence type="ECO:0000256" key="6">
    <source>
        <dbReference type="ARBA" id="ARBA00023254"/>
    </source>
</evidence>
<dbReference type="GO" id="GO:0005634">
    <property type="term" value="C:nucleus"/>
    <property type="evidence" value="ECO:0007669"/>
    <property type="project" value="TreeGrafter"/>
</dbReference>
<dbReference type="InterPro" id="IPR027417">
    <property type="entry name" value="P-loop_NTPase"/>
</dbReference>
<evidence type="ECO:0000259" key="12">
    <source>
        <dbReference type="PROSITE" id="PS51194"/>
    </source>
</evidence>
<dbReference type="GO" id="GO:0005524">
    <property type="term" value="F:ATP binding"/>
    <property type="evidence" value="ECO:0007669"/>
    <property type="project" value="InterPro"/>
</dbReference>
<dbReference type="Pfam" id="PF00271">
    <property type="entry name" value="Helicase_C"/>
    <property type="match status" value="1"/>
</dbReference>
<feature type="compositionally biased region" description="Basic and acidic residues" evidence="10">
    <location>
        <begin position="946"/>
        <end position="956"/>
    </location>
</feature>
<feature type="domain" description="Helicase C-terminal" evidence="12">
    <location>
        <begin position="725"/>
        <end position="891"/>
    </location>
</feature>
<dbReference type="PROSITE" id="PS51194">
    <property type="entry name" value="HELICASE_CTER"/>
    <property type="match status" value="1"/>
</dbReference>
<dbReference type="Gene3D" id="1.20.120.850">
    <property type="entry name" value="SWI2/SNF2 ATPases, N-terminal domain"/>
    <property type="match status" value="1"/>
</dbReference>
<dbReference type="PROSITE" id="PS51192">
    <property type="entry name" value="HELICASE_ATP_BIND_1"/>
    <property type="match status" value="1"/>
</dbReference>
<dbReference type="GO" id="GO:0015616">
    <property type="term" value="F:DNA translocase activity"/>
    <property type="evidence" value="ECO:0007669"/>
    <property type="project" value="TreeGrafter"/>
</dbReference>
<keyword evidence="6" id="KW-0469">Meiosis</keyword>
<feature type="compositionally biased region" description="Polar residues" evidence="10">
    <location>
        <begin position="202"/>
        <end position="217"/>
    </location>
</feature>
<dbReference type="PANTHER" id="PTHR45629">
    <property type="entry name" value="SNF2/RAD54 FAMILY MEMBER"/>
    <property type="match status" value="1"/>
</dbReference>
<evidence type="ECO:0000256" key="8">
    <source>
        <dbReference type="ARBA" id="ARBA00024776"/>
    </source>
</evidence>
<dbReference type="Gene3D" id="3.40.50.300">
    <property type="entry name" value="P-loop containing nucleotide triphosphate hydrolases"/>
    <property type="match status" value="1"/>
</dbReference>
<evidence type="ECO:0000256" key="5">
    <source>
        <dbReference type="ARBA" id="ARBA00022801"/>
    </source>
</evidence>
<feature type="region of interest" description="Disordered" evidence="10">
    <location>
        <begin position="197"/>
        <end position="222"/>
    </location>
</feature>
<dbReference type="SUPFAM" id="SSF52540">
    <property type="entry name" value="P-loop containing nucleoside triphosphate hydrolases"/>
    <property type="match status" value="2"/>
</dbReference>
<dbReference type="InterPro" id="IPR000330">
    <property type="entry name" value="SNF2_N"/>
</dbReference>
<keyword evidence="3" id="KW-0132">Cell division</keyword>
<dbReference type="SMART" id="SM00490">
    <property type="entry name" value="HELICc"/>
    <property type="match status" value="1"/>
</dbReference>
<dbReference type="InterPro" id="IPR014001">
    <property type="entry name" value="Helicase_ATP-bd"/>
</dbReference>
<dbReference type="CDD" id="cd18004">
    <property type="entry name" value="DEXHc_RAD54"/>
    <property type="match status" value="1"/>
</dbReference>
<dbReference type="SMART" id="SM00487">
    <property type="entry name" value="DEXDc"/>
    <property type="match status" value="1"/>
</dbReference>
<evidence type="ECO:0000313" key="13">
    <source>
        <dbReference type="EMBL" id="CAG6606233.1"/>
    </source>
</evidence>
<comment type="subunit">
    <text evidence="1">Interacts (via N-terminus) with spn-A/Rad51.</text>
</comment>
<dbReference type="GO" id="GO:0051301">
    <property type="term" value="P:cell division"/>
    <property type="evidence" value="ECO:0007669"/>
    <property type="project" value="UniProtKB-KW"/>
</dbReference>
<evidence type="ECO:0000256" key="4">
    <source>
        <dbReference type="ARBA" id="ARBA00022776"/>
    </source>
</evidence>
<evidence type="ECO:0000256" key="10">
    <source>
        <dbReference type="SAM" id="MobiDB-lite"/>
    </source>
</evidence>
<sequence>MEDRQNYNKILTKLTMASKDLNNVLDILNEAFENVIEDNVNTGNGTQHATLNTKQLEHAVVENPKSSSVKVYNVVYGKPSTRKHKVWDLDGIVKVDKNVATLLDADGSRVGQLKLETSELVCDSELHIGGKCVKIVEQVFTPESNPPQVPSLPGVSSKETTVLFENKLSSGVGGPKLSRKYILTKKSLLKSSSLLVTKSPDSHSNGLSSANSGTAVSLSRKRPLEEITSETVQSNSQDKRIFNVVYGKPSAKKHKSWENDGTLEVGNGTAILKDAQGKTIETKVKIKDLDKYEAGFETHVGGKCVQILDEVKGGRLNGENPPDKPDVTSTHSAAVPWRPIKRSRPSLHSKQEENALVLPKPIVDHQWKHNPSGRPLTDVIVDASLTRVLKPHQRAGLTFLYERVLDLSNLNMEGAILADEMGLGKTLQCIALVWTLLRQGPYGLPSIRKVLIVTPSSLTSNWNDEFKKWLGLTRMCPYHVDKKNKAEDYVYSRVSPVMIISYDMLLRSYDAIMSIEFDLLICDEGHRLKNAKNKLYEMMTSLNIRKRILLSGTPLQNDLQEFFFLNDFVNPGVLGTLKEFKKNFEEPILESRNPGCSKGVKSLGELRSTQLSKHTSEFILRRTSDVQASHLSTKRETIIVCRATPIQEALYLHAVDYWNGSAAARVSHLSVTHALRKICNHPGLVQRLDDEEEGEQDDLKGFLSHHWSTLSDNVFNTAQSGKLLLVESLLRDLEHNTKEKIVIVSYFTSTLDLFEVVCKDMNYAYLRLDGSTNVNNRKSIVDQFNDAKSPHFVLLLSARAGGVGLNLIGASRLVLYDSDWNPATDLQAMARIWRPGQMKPVHIYRLLTAGTVEEKIFQRQISKADLTQCVIDNDIMQGNEPTSKMSLEELKDLFTFEPHTESYVHTSLQCVCSGEGEVPALQIDNEDEEEDSDEDSEESFLEILKKKDNKDKDRERERRKKNRGHMLMSWAHYQGAQLNEEVLEVSNKERERERERERESEKEIEREGEREREK</sequence>
<feature type="compositionally biased region" description="Basic and acidic residues" evidence="10">
    <location>
        <begin position="986"/>
        <end position="1014"/>
    </location>
</feature>
<evidence type="ECO:0000256" key="1">
    <source>
        <dbReference type="ARBA" id="ARBA00011467"/>
    </source>
</evidence>
<dbReference type="FunFam" id="3.40.50.10810:FF:000020">
    <property type="entry name" value="DNA repair and recombination protein RAD54B"/>
    <property type="match status" value="1"/>
</dbReference>
<evidence type="ECO:0000256" key="3">
    <source>
        <dbReference type="ARBA" id="ARBA00022618"/>
    </source>
</evidence>
<dbReference type="InterPro" id="IPR049730">
    <property type="entry name" value="SNF2/RAD54-like_C"/>
</dbReference>
<dbReference type="PANTHER" id="PTHR45629:SF7">
    <property type="entry name" value="DNA EXCISION REPAIR PROTEIN ERCC-6-RELATED"/>
    <property type="match status" value="1"/>
</dbReference>
<organism evidence="13">
    <name type="scientific">Cacopsylla melanoneura</name>
    <dbReference type="NCBI Taxonomy" id="428564"/>
    <lineage>
        <taxon>Eukaryota</taxon>
        <taxon>Metazoa</taxon>
        <taxon>Ecdysozoa</taxon>
        <taxon>Arthropoda</taxon>
        <taxon>Hexapoda</taxon>
        <taxon>Insecta</taxon>
        <taxon>Pterygota</taxon>
        <taxon>Neoptera</taxon>
        <taxon>Paraneoptera</taxon>
        <taxon>Hemiptera</taxon>
        <taxon>Sternorrhyncha</taxon>
        <taxon>Psylloidea</taxon>
        <taxon>Psyllidae</taxon>
        <taxon>Psyllinae</taxon>
        <taxon>Cacopsylla</taxon>
    </lineage>
</organism>
<proteinExistence type="predicted"/>
<dbReference type="GO" id="GO:0016787">
    <property type="term" value="F:hydrolase activity"/>
    <property type="evidence" value="ECO:0007669"/>
    <property type="project" value="UniProtKB-KW"/>
</dbReference>
<dbReference type="GO" id="GO:0007131">
    <property type="term" value="P:reciprocal meiotic recombination"/>
    <property type="evidence" value="ECO:0007669"/>
    <property type="project" value="TreeGrafter"/>
</dbReference>
<evidence type="ECO:0000256" key="7">
    <source>
        <dbReference type="ARBA" id="ARBA00023306"/>
    </source>
</evidence>
<dbReference type="GO" id="GO:0000724">
    <property type="term" value="P:double-strand break repair via homologous recombination"/>
    <property type="evidence" value="ECO:0007669"/>
    <property type="project" value="TreeGrafter"/>
</dbReference>
<feature type="region of interest" description="Disordered" evidence="10">
    <location>
        <begin position="981"/>
        <end position="1014"/>
    </location>
</feature>
<dbReference type="InterPro" id="IPR050496">
    <property type="entry name" value="SNF2_RAD54_helicase_repair"/>
</dbReference>
<dbReference type="AlphaFoldDB" id="A0A8D8PM68"/>
<feature type="region of interest" description="Disordered" evidence="10">
    <location>
        <begin position="315"/>
        <end position="336"/>
    </location>
</feature>
<dbReference type="Pfam" id="PF00176">
    <property type="entry name" value="SNF2-rel_dom"/>
    <property type="match status" value="1"/>
</dbReference>
<keyword evidence="5" id="KW-0378">Hydrolase</keyword>
<dbReference type="InterPro" id="IPR001650">
    <property type="entry name" value="Helicase_C-like"/>
</dbReference>
<evidence type="ECO:0000256" key="2">
    <source>
        <dbReference type="ARBA" id="ARBA00015341"/>
    </source>
</evidence>
<accession>A0A8D8PM68</accession>
<dbReference type="Gene3D" id="3.40.50.10810">
    <property type="entry name" value="Tandem AAA-ATPase domain"/>
    <property type="match status" value="1"/>
</dbReference>
<protein>
    <recommendedName>
        <fullName evidence="2">DNA repair and recombination protein RAD54-like</fullName>
    </recommendedName>
    <alternativeName>
        <fullName evidence="9">Protein okra</fullName>
    </alternativeName>
</protein>
<dbReference type="CDD" id="cd18793">
    <property type="entry name" value="SF2_C_SNF"/>
    <property type="match status" value="1"/>
</dbReference>
<feature type="domain" description="Helicase ATP-binding" evidence="11">
    <location>
        <begin position="406"/>
        <end position="572"/>
    </location>
</feature>
<evidence type="ECO:0000259" key="11">
    <source>
        <dbReference type="PROSITE" id="PS51192"/>
    </source>
</evidence>
<name>A0A8D8PM68_9HEMI</name>
<comment type="function">
    <text evidence="8">Involved in mitotic DNA repair and meiotic recombination. Functions in the recombinational DNA repair pathway. Essential for interhomolog gene conversion (GC), but may have a less important role in intersister GC than spn-A/Rad51. In the presence of DNA, spn-A/Rad51 enhances the ATPase activity of okr/Rad54.</text>
</comment>
<feature type="region of interest" description="Disordered" evidence="10">
    <location>
        <begin position="946"/>
        <end position="969"/>
    </location>
</feature>
<keyword evidence="4" id="KW-0498">Mitosis</keyword>